<dbReference type="GO" id="GO:0022857">
    <property type="term" value="F:transmembrane transporter activity"/>
    <property type="evidence" value="ECO:0007669"/>
    <property type="project" value="InterPro"/>
</dbReference>
<sequence length="360" mass="38577">MGNAAFLTASFAIIAKEFPDKIALTFASLETFFGLGLIVGPTVGGALFQVGGYTLPFAVMGSTLFASAILTAIVLPKHETGRDKEKGPSVFKILKIPGILLASASIIVTSTSISFLQATLEPHLRTFNLAPVVLGLMFVINGGVYAITTPLWGWACDNLIFWVSITGLVLHGLGMGAQLVASFSDALKTAVVYGFHNDLETYALVSGLWTSTFALGAFIGPSIAGILYDTVGFRNASMFIVVIHLLVGIGTVVFIFISRRPPVYVEIKDEKLSNGQLEATQSQQTQADDSVRSFRSISINGISVEKCRPPAMNSLIACNSYKSQAWPERDSFNLLMDRPYSHSYGAVNSRSSAPYLQGVA</sequence>
<feature type="transmembrane region" description="Helical" evidence="6">
    <location>
        <begin position="96"/>
        <end position="116"/>
    </location>
</feature>
<dbReference type="InterPro" id="IPR011701">
    <property type="entry name" value="MFS"/>
</dbReference>
<dbReference type="InterPro" id="IPR050930">
    <property type="entry name" value="MFS_Vesicular_Transporter"/>
</dbReference>
<dbReference type="STRING" id="77166.U4U2M0"/>
<evidence type="ECO:0008006" key="9">
    <source>
        <dbReference type="Google" id="ProtNLM"/>
    </source>
</evidence>
<dbReference type="PANTHER" id="PTHR23506">
    <property type="entry name" value="GH10249P"/>
    <property type="match status" value="1"/>
</dbReference>
<feature type="transmembrane region" description="Helical" evidence="6">
    <location>
        <begin position="31"/>
        <end position="50"/>
    </location>
</feature>
<dbReference type="Pfam" id="PF07690">
    <property type="entry name" value="MFS_1"/>
    <property type="match status" value="2"/>
</dbReference>
<evidence type="ECO:0000256" key="5">
    <source>
        <dbReference type="ARBA" id="ARBA00023136"/>
    </source>
</evidence>
<evidence type="ECO:0000256" key="1">
    <source>
        <dbReference type="ARBA" id="ARBA00004141"/>
    </source>
</evidence>
<evidence type="ECO:0000256" key="2">
    <source>
        <dbReference type="ARBA" id="ARBA00022448"/>
    </source>
</evidence>
<dbReference type="OrthoDB" id="446368at2759"/>
<feature type="transmembrane region" description="Helical" evidence="6">
    <location>
        <begin position="128"/>
        <end position="147"/>
    </location>
</feature>
<dbReference type="GO" id="GO:0016020">
    <property type="term" value="C:membrane"/>
    <property type="evidence" value="ECO:0007669"/>
    <property type="project" value="UniProtKB-SubCell"/>
</dbReference>
<gene>
    <name evidence="7" type="ORF">D910_05517</name>
</gene>
<comment type="subcellular location">
    <subcellularLocation>
        <location evidence="1">Membrane</location>
        <topology evidence="1">Multi-pass membrane protein</topology>
    </subcellularLocation>
</comment>
<feature type="transmembrane region" description="Helical" evidence="6">
    <location>
        <begin position="236"/>
        <end position="257"/>
    </location>
</feature>
<dbReference type="SUPFAM" id="SSF103473">
    <property type="entry name" value="MFS general substrate transporter"/>
    <property type="match status" value="1"/>
</dbReference>
<dbReference type="EMBL" id="KB632029">
    <property type="protein sequence ID" value="ERL88129.1"/>
    <property type="molecule type" value="Genomic_DNA"/>
</dbReference>
<feature type="transmembrane region" description="Helical" evidence="6">
    <location>
        <begin position="202"/>
        <end position="224"/>
    </location>
</feature>
<name>U4U2M0_DENPD</name>
<dbReference type="PANTHER" id="PTHR23506:SF26">
    <property type="entry name" value="MFS-TYPE TRANSPORTER SLC18B1"/>
    <property type="match status" value="1"/>
</dbReference>
<dbReference type="InterPro" id="IPR036259">
    <property type="entry name" value="MFS_trans_sf"/>
</dbReference>
<evidence type="ECO:0000256" key="6">
    <source>
        <dbReference type="SAM" id="Phobius"/>
    </source>
</evidence>
<dbReference type="Proteomes" id="UP000030742">
    <property type="component" value="Unassembled WGS sequence"/>
</dbReference>
<keyword evidence="3 6" id="KW-0812">Transmembrane</keyword>
<accession>U4U2M0</accession>
<dbReference type="Gene3D" id="1.20.1250.20">
    <property type="entry name" value="MFS general substrate transporter like domains"/>
    <property type="match status" value="1"/>
</dbReference>
<reference evidence="7 8" key="1">
    <citation type="journal article" date="2013" name="Genome Biol.">
        <title>Draft genome of the mountain pine beetle, Dendroctonus ponderosae Hopkins, a major forest pest.</title>
        <authorList>
            <person name="Keeling C.I."/>
            <person name="Yuen M.M."/>
            <person name="Liao N.Y."/>
            <person name="Docking T.R."/>
            <person name="Chan S.K."/>
            <person name="Taylor G.A."/>
            <person name="Palmquist D.L."/>
            <person name="Jackman S.D."/>
            <person name="Nguyen A."/>
            <person name="Li M."/>
            <person name="Henderson H."/>
            <person name="Janes J.K."/>
            <person name="Zhao Y."/>
            <person name="Pandoh P."/>
            <person name="Moore R."/>
            <person name="Sperling F.A."/>
            <person name="Huber D.P."/>
            <person name="Birol I."/>
            <person name="Jones S.J."/>
            <person name="Bohlmann J."/>
        </authorList>
    </citation>
    <scope>NUCLEOTIDE SEQUENCE</scope>
</reference>
<evidence type="ECO:0000256" key="3">
    <source>
        <dbReference type="ARBA" id="ARBA00022692"/>
    </source>
</evidence>
<evidence type="ECO:0000313" key="8">
    <source>
        <dbReference type="Proteomes" id="UP000030742"/>
    </source>
</evidence>
<evidence type="ECO:0000313" key="7">
    <source>
        <dbReference type="EMBL" id="ERL88129.1"/>
    </source>
</evidence>
<protein>
    <recommendedName>
        <fullName evidence="9">Major facilitator superfamily (MFS) profile domain-containing protein</fullName>
    </recommendedName>
</protein>
<feature type="transmembrane region" description="Helical" evidence="6">
    <location>
        <begin position="159"/>
        <end position="181"/>
    </location>
</feature>
<evidence type="ECO:0000256" key="4">
    <source>
        <dbReference type="ARBA" id="ARBA00022989"/>
    </source>
</evidence>
<organism evidence="7 8">
    <name type="scientific">Dendroctonus ponderosae</name>
    <name type="common">Mountain pine beetle</name>
    <dbReference type="NCBI Taxonomy" id="77166"/>
    <lineage>
        <taxon>Eukaryota</taxon>
        <taxon>Metazoa</taxon>
        <taxon>Ecdysozoa</taxon>
        <taxon>Arthropoda</taxon>
        <taxon>Hexapoda</taxon>
        <taxon>Insecta</taxon>
        <taxon>Pterygota</taxon>
        <taxon>Neoptera</taxon>
        <taxon>Endopterygota</taxon>
        <taxon>Coleoptera</taxon>
        <taxon>Polyphaga</taxon>
        <taxon>Cucujiformia</taxon>
        <taxon>Curculionidae</taxon>
        <taxon>Scolytinae</taxon>
        <taxon>Dendroctonus</taxon>
    </lineage>
</organism>
<keyword evidence="4 6" id="KW-1133">Transmembrane helix</keyword>
<keyword evidence="2" id="KW-0813">Transport</keyword>
<proteinExistence type="predicted"/>
<keyword evidence="5 6" id="KW-0472">Membrane</keyword>
<feature type="transmembrane region" description="Helical" evidence="6">
    <location>
        <begin position="57"/>
        <end position="76"/>
    </location>
</feature>
<dbReference type="AlphaFoldDB" id="U4U2M0"/>